<evidence type="ECO:0000313" key="6">
    <source>
        <dbReference type="EMBL" id="PKW00164.1"/>
    </source>
</evidence>
<dbReference type="RefSeq" id="WP_101433871.1">
    <property type="nucleotide sequence ID" value="NZ_PJMY01000001.1"/>
</dbReference>
<organism evidence="6 7">
    <name type="scientific">Amycolatopsis echigonensis</name>
    <dbReference type="NCBI Taxonomy" id="2576905"/>
    <lineage>
        <taxon>Bacteria</taxon>
        <taxon>Bacillati</taxon>
        <taxon>Actinomycetota</taxon>
        <taxon>Actinomycetes</taxon>
        <taxon>Pseudonocardiales</taxon>
        <taxon>Pseudonocardiaceae</taxon>
        <taxon>Amycolatopsis</taxon>
    </lineage>
</organism>
<feature type="domain" description="ATP-dependent DNA ligase family profile" evidence="5">
    <location>
        <begin position="104"/>
        <end position="228"/>
    </location>
</feature>
<dbReference type="PROSITE" id="PS50160">
    <property type="entry name" value="DNA_LIGASE_A3"/>
    <property type="match status" value="1"/>
</dbReference>
<dbReference type="Proteomes" id="UP000233750">
    <property type="component" value="Unassembled WGS sequence"/>
</dbReference>
<dbReference type="InterPro" id="IPR050191">
    <property type="entry name" value="ATP-dep_DNA_ligase"/>
</dbReference>
<evidence type="ECO:0000313" key="7">
    <source>
        <dbReference type="Proteomes" id="UP000233750"/>
    </source>
</evidence>
<dbReference type="GO" id="GO:0006281">
    <property type="term" value="P:DNA repair"/>
    <property type="evidence" value="ECO:0007669"/>
    <property type="project" value="InterPro"/>
</dbReference>
<comment type="caution">
    <text evidence="6">The sequence shown here is derived from an EMBL/GenBank/DDBJ whole genome shotgun (WGS) entry which is preliminary data.</text>
</comment>
<accession>A0A2N3X209</accession>
<evidence type="ECO:0000256" key="2">
    <source>
        <dbReference type="ARBA" id="ARBA00012727"/>
    </source>
</evidence>
<keyword evidence="3 6" id="KW-0436">Ligase</keyword>
<dbReference type="InterPro" id="IPR012340">
    <property type="entry name" value="NA-bd_OB-fold"/>
</dbReference>
<dbReference type="OrthoDB" id="9802472at2"/>
<dbReference type="EMBL" id="PJMY01000001">
    <property type="protein sequence ID" value="PKW00164.1"/>
    <property type="molecule type" value="Genomic_DNA"/>
</dbReference>
<evidence type="ECO:0000259" key="5">
    <source>
        <dbReference type="PROSITE" id="PS50160"/>
    </source>
</evidence>
<dbReference type="GO" id="GO:0003910">
    <property type="term" value="F:DNA ligase (ATP) activity"/>
    <property type="evidence" value="ECO:0007669"/>
    <property type="project" value="UniProtKB-EC"/>
</dbReference>
<dbReference type="NCBIfam" id="TIGR02779">
    <property type="entry name" value="NHEJ_ligase_lig"/>
    <property type="match status" value="1"/>
</dbReference>
<evidence type="ECO:0000256" key="1">
    <source>
        <dbReference type="ARBA" id="ARBA00007572"/>
    </source>
</evidence>
<dbReference type="CDD" id="cd07906">
    <property type="entry name" value="Adenylation_DNA_ligase_LigD_LigC"/>
    <property type="match status" value="1"/>
</dbReference>
<dbReference type="PANTHER" id="PTHR45674">
    <property type="entry name" value="DNA LIGASE 1/3 FAMILY MEMBER"/>
    <property type="match status" value="1"/>
</dbReference>
<proteinExistence type="inferred from homology"/>
<name>A0A2N3X209_9PSEU</name>
<keyword evidence="7" id="KW-1185">Reference proteome</keyword>
<dbReference type="SUPFAM" id="SSF56091">
    <property type="entry name" value="DNA ligase/mRNA capping enzyme, catalytic domain"/>
    <property type="match status" value="1"/>
</dbReference>
<dbReference type="Gene3D" id="3.30.1490.70">
    <property type="match status" value="1"/>
</dbReference>
<dbReference type="GO" id="GO:0006310">
    <property type="term" value="P:DNA recombination"/>
    <property type="evidence" value="ECO:0007669"/>
    <property type="project" value="InterPro"/>
</dbReference>
<dbReference type="Pfam" id="PF01068">
    <property type="entry name" value="DNA_ligase_A_M"/>
    <property type="match status" value="1"/>
</dbReference>
<dbReference type="GO" id="GO:0005524">
    <property type="term" value="F:ATP binding"/>
    <property type="evidence" value="ECO:0007669"/>
    <property type="project" value="InterPro"/>
</dbReference>
<gene>
    <name evidence="6" type="ORF">ATK30_0250</name>
</gene>
<dbReference type="EC" id="6.5.1.1" evidence="2"/>
<dbReference type="Pfam" id="PF04679">
    <property type="entry name" value="DNA_ligase_A_C"/>
    <property type="match status" value="1"/>
</dbReference>
<comment type="similarity">
    <text evidence="1">Belongs to the ATP-dependent DNA ligase family.</text>
</comment>
<comment type="catalytic activity">
    <reaction evidence="4">
        <text>ATP + (deoxyribonucleotide)n-3'-hydroxyl + 5'-phospho-(deoxyribonucleotide)m = (deoxyribonucleotide)n+m + AMP + diphosphate.</text>
        <dbReference type="EC" id="6.5.1.1"/>
    </reaction>
</comment>
<evidence type="ECO:0000256" key="4">
    <source>
        <dbReference type="ARBA" id="ARBA00034003"/>
    </source>
</evidence>
<dbReference type="PANTHER" id="PTHR45674:SF4">
    <property type="entry name" value="DNA LIGASE 1"/>
    <property type="match status" value="1"/>
</dbReference>
<sequence>MTGPGWREPTLATLTDRRFSDEGWIYERKLDGVRAICVRDSGTPTLYSRNRKAMDNAYPEIVEALAAQGGPRFVADGEIVAFDGDQTSFAALQRRIHLTDPERARATGVRVYYYLFDLLYYDDQDTTPLPLRQRKAILRDAFVFDDPLRLSAHRNTEGEKYFEEACRRGWEGVIAKRADAPYHHGRSPDWLKFKCQQGQEMVIGGFTAPQGSRLGFGALLLGYHEKGRLRYAGKVGTGFDRQLLTSLHAELTRRETDRSPFADPVREPGAHWVRPELVAQIGFSEWTRDGRLRHPRFTGLREDKKPSDVIRERP</sequence>
<dbReference type="Gene3D" id="3.30.470.30">
    <property type="entry name" value="DNA ligase/mRNA capping enzyme"/>
    <property type="match status" value="1"/>
</dbReference>
<dbReference type="CDD" id="cd07971">
    <property type="entry name" value="OBF_DNA_ligase_LigD"/>
    <property type="match status" value="1"/>
</dbReference>
<dbReference type="InterPro" id="IPR012309">
    <property type="entry name" value="DNA_ligase_ATP-dep_C"/>
</dbReference>
<dbReference type="AlphaFoldDB" id="A0A2N3X209"/>
<dbReference type="Gene3D" id="2.40.50.140">
    <property type="entry name" value="Nucleic acid-binding proteins"/>
    <property type="match status" value="1"/>
</dbReference>
<evidence type="ECO:0000256" key="3">
    <source>
        <dbReference type="ARBA" id="ARBA00022598"/>
    </source>
</evidence>
<protein>
    <recommendedName>
        <fullName evidence="2">DNA ligase (ATP)</fullName>
        <ecNumber evidence="2">6.5.1.1</ecNumber>
    </recommendedName>
</protein>
<dbReference type="InterPro" id="IPR014146">
    <property type="entry name" value="LigD_ligase_dom"/>
</dbReference>
<reference evidence="6 7" key="1">
    <citation type="submission" date="2017-12" db="EMBL/GenBank/DDBJ databases">
        <title>Sequencing the genomes of 1000 Actinobacteria strains.</title>
        <authorList>
            <person name="Klenk H.-P."/>
        </authorList>
    </citation>
    <scope>NUCLEOTIDE SEQUENCE [LARGE SCALE GENOMIC DNA]</scope>
    <source>
        <strain evidence="6 7">DSM 45165</strain>
    </source>
</reference>
<dbReference type="InterPro" id="IPR012310">
    <property type="entry name" value="DNA_ligase_ATP-dep_cent"/>
</dbReference>
<dbReference type="SUPFAM" id="SSF50249">
    <property type="entry name" value="Nucleic acid-binding proteins"/>
    <property type="match status" value="1"/>
</dbReference>